<comment type="caution">
    <text evidence="1">The sequence shown here is derived from an EMBL/GenBank/DDBJ whole genome shotgun (WGS) entry which is preliminary data.</text>
</comment>
<reference evidence="1" key="1">
    <citation type="submission" date="2020-08" db="EMBL/GenBank/DDBJ databases">
        <title>Genome sequencing and assembly of the red palm weevil Rhynchophorus ferrugineus.</title>
        <authorList>
            <person name="Dias G.B."/>
            <person name="Bergman C.M."/>
            <person name="Manee M."/>
        </authorList>
    </citation>
    <scope>NUCLEOTIDE SEQUENCE</scope>
    <source>
        <strain evidence="1">AA-2017</strain>
        <tissue evidence="1">Whole larva</tissue>
    </source>
</reference>
<evidence type="ECO:0000313" key="2">
    <source>
        <dbReference type="Proteomes" id="UP000625711"/>
    </source>
</evidence>
<accession>A0A834I413</accession>
<organism evidence="1 2">
    <name type="scientific">Rhynchophorus ferrugineus</name>
    <name type="common">Red palm weevil</name>
    <name type="synonym">Curculio ferrugineus</name>
    <dbReference type="NCBI Taxonomy" id="354439"/>
    <lineage>
        <taxon>Eukaryota</taxon>
        <taxon>Metazoa</taxon>
        <taxon>Ecdysozoa</taxon>
        <taxon>Arthropoda</taxon>
        <taxon>Hexapoda</taxon>
        <taxon>Insecta</taxon>
        <taxon>Pterygota</taxon>
        <taxon>Neoptera</taxon>
        <taxon>Endopterygota</taxon>
        <taxon>Coleoptera</taxon>
        <taxon>Polyphaga</taxon>
        <taxon>Cucujiformia</taxon>
        <taxon>Curculionidae</taxon>
        <taxon>Dryophthorinae</taxon>
        <taxon>Rhynchophorus</taxon>
    </lineage>
</organism>
<sequence>MSQRLPPRPSDCVVPSLHPDSQLFTVVSCDDVLERHGQSARPRQQTIEYRVDVTIRCGVVAWSGGITKASRYRSAVDQIPHCREGHVVRWSAGSPRGADTLVSCVSV</sequence>
<dbReference type="AlphaFoldDB" id="A0A834I413"/>
<keyword evidence="2" id="KW-1185">Reference proteome</keyword>
<evidence type="ECO:0000313" key="1">
    <source>
        <dbReference type="EMBL" id="KAF7272554.1"/>
    </source>
</evidence>
<name>A0A834I413_RHYFE</name>
<proteinExistence type="predicted"/>
<dbReference type="Proteomes" id="UP000625711">
    <property type="component" value="Unassembled WGS sequence"/>
</dbReference>
<gene>
    <name evidence="1" type="ORF">GWI33_014673</name>
</gene>
<dbReference type="EMBL" id="JAACXV010013747">
    <property type="protein sequence ID" value="KAF7272554.1"/>
    <property type="molecule type" value="Genomic_DNA"/>
</dbReference>
<protein>
    <submittedName>
        <fullName evidence="1">Uncharacterized protein</fullName>
    </submittedName>
</protein>